<dbReference type="AlphaFoldDB" id="A0A6M3Y6T7"/>
<gene>
    <name evidence="1" type="ORF">MM415A00943_0017</name>
    <name evidence="2" type="ORF">TM448B07679_0006</name>
</gene>
<accession>A0A6M3Y6T7</accession>
<dbReference type="EMBL" id="MT145174">
    <property type="protein sequence ID" value="QJI04376.1"/>
    <property type="molecule type" value="Genomic_DNA"/>
</dbReference>
<name>A0A6M3Y6T7_9ZZZZ</name>
<evidence type="ECO:0000313" key="2">
    <source>
        <dbReference type="EMBL" id="QJI04376.1"/>
    </source>
</evidence>
<reference evidence="2" key="1">
    <citation type="submission" date="2020-03" db="EMBL/GenBank/DDBJ databases">
        <title>The deep terrestrial virosphere.</title>
        <authorList>
            <person name="Holmfeldt K."/>
            <person name="Nilsson E."/>
            <person name="Simone D."/>
            <person name="Lopez-Fernandez M."/>
            <person name="Wu X."/>
            <person name="de Brujin I."/>
            <person name="Lundin D."/>
            <person name="Andersson A."/>
            <person name="Bertilsson S."/>
            <person name="Dopson M."/>
        </authorList>
    </citation>
    <scope>NUCLEOTIDE SEQUENCE</scope>
    <source>
        <strain evidence="1">MM415A00943</strain>
        <strain evidence="2">TM448B07679</strain>
    </source>
</reference>
<protein>
    <submittedName>
        <fullName evidence="2">Uncharacterized protein</fullName>
    </submittedName>
</protein>
<evidence type="ECO:0000313" key="1">
    <source>
        <dbReference type="EMBL" id="QJA79114.1"/>
    </source>
</evidence>
<dbReference type="EMBL" id="MT142367">
    <property type="protein sequence ID" value="QJA79114.1"/>
    <property type="molecule type" value="Genomic_DNA"/>
</dbReference>
<sequence length="76" mass="8921">MELKVYDSLELEDIFNTPRSMIAPEDAAQAQARLTLQQVVEWLDEKCPHATGWNVQAKRKCEMCWQEKLKEWGIEL</sequence>
<proteinExistence type="predicted"/>
<organism evidence="2">
    <name type="scientific">viral metagenome</name>
    <dbReference type="NCBI Taxonomy" id="1070528"/>
    <lineage>
        <taxon>unclassified sequences</taxon>
        <taxon>metagenomes</taxon>
        <taxon>organismal metagenomes</taxon>
    </lineage>
</organism>